<organism evidence="8 9">
    <name type="scientific">Asticcacaulis excentricus</name>
    <dbReference type="NCBI Taxonomy" id="78587"/>
    <lineage>
        <taxon>Bacteria</taxon>
        <taxon>Pseudomonadati</taxon>
        <taxon>Pseudomonadota</taxon>
        <taxon>Alphaproteobacteria</taxon>
        <taxon>Caulobacterales</taxon>
        <taxon>Caulobacteraceae</taxon>
        <taxon>Asticcacaulis</taxon>
    </lineage>
</organism>
<evidence type="ECO:0000313" key="9">
    <source>
        <dbReference type="Proteomes" id="UP000278756"/>
    </source>
</evidence>
<evidence type="ECO:0000256" key="2">
    <source>
        <dbReference type="ARBA" id="ARBA00012417"/>
    </source>
</evidence>
<evidence type="ECO:0000256" key="5">
    <source>
        <dbReference type="ARBA" id="ARBA00049244"/>
    </source>
</evidence>
<dbReference type="OrthoDB" id="9788640at2"/>
<comment type="function">
    <text evidence="4">Poorly processive, error-prone DNA polymerase involved in untargeted mutagenesis. Copies undamaged DNA at stalled replication forks, which arise in vivo from mismatched or misaligned primer ends. These misaligned primers can be extended by PolIV. Exhibits no 3'-5' exonuclease (proofreading) activity. May be involved in translesional synthesis, in conjunction with the beta clamp from PolIII.</text>
</comment>
<dbReference type="SUPFAM" id="SSF56672">
    <property type="entry name" value="DNA/RNA polymerases"/>
    <property type="match status" value="1"/>
</dbReference>
<protein>
    <recommendedName>
        <fullName evidence="2">DNA-directed DNA polymerase</fullName>
        <ecNumber evidence="2">2.7.7.7</ecNumber>
    </recommendedName>
</protein>
<evidence type="ECO:0000259" key="7">
    <source>
        <dbReference type="Pfam" id="PF11799"/>
    </source>
</evidence>
<geneLocation type="plasmid" evidence="9">
    <name>pasem-1 dna</name>
</geneLocation>
<proteinExistence type="predicted"/>
<dbReference type="CDD" id="cd03468">
    <property type="entry name" value="PolY_like"/>
    <property type="match status" value="1"/>
</dbReference>
<dbReference type="InterPro" id="IPR001126">
    <property type="entry name" value="UmuC"/>
</dbReference>
<dbReference type="EC" id="2.7.7.7" evidence="2"/>
<evidence type="ECO:0000256" key="1">
    <source>
        <dbReference type="ARBA" id="ARBA00011245"/>
    </source>
</evidence>
<dbReference type="GO" id="GO:0006281">
    <property type="term" value="P:DNA repair"/>
    <property type="evidence" value="ECO:0007669"/>
    <property type="project" value="InterPro"/>
</dbReference>
<dbReference type="InterPro" id="IPR017961">
    <property type="entry name" value="DNA_pol_Y-fam_little_finger"/>
</dbReference>
<dbReference type="InterPro" id="IPR043502">
    <property type="entry name" value="DNA/RNA_pol_sf"/>
</dbReference>
<dbReference type="PANTHER" id="PTHR35369">
    <property type="entry name" value="BLR3025 PROTEIN-RELATED"/>
    <property type="match status" value="1"/>
</dbReference>
<dbReference type="RefSeq" id="WP_126424273.1">
    <property type="nucleotide sequence ID" value="NZ_AP018829.1"/>
</dbReference>
<keyword evidence="3" id="KW-0227">DNA damage</keyword>
<dbReference type="Pfam" id="PF11799">
    <property type="entry name" value="IMS_C"/>
    <property type="match status" value="1"/>
</dbReference>
<dbReference type="InterPro" id="IPR050356">
    <property type="entry name" value="SulA_CellDiv_inhibitor"/>
</dbReference>
<dbReference type="GO" id="GO:0003684">
    <property type="term" value="F:damaged DNA binding"/>
    <property type="evidence" value="ECO:0007669"/>
    <property type="project" value="InterPro"/>
</dbReference>
<name>A0A3G9GD84_9CAUL</name>
<accession>A0A3G9GD84</accession>
<reference evidence="9" key="2">
    <citation type="journal article" date="2017" name="Plant Physiol. Biochem.">
        <title>Differential oxidative and antioxidative response of duckweed Lemna minor toward plant growth promoting/inhibiting bacteria.</title>
        <authorList>
            <person name="Ishizawa H."/>
            <person name="Kuroda M."/>
            <person name="Morikawa M."/>
            <person name="Ike M."/>
        </authorList>
    </citation>
    <scope>NUCLEOTIDE SEQUENCE [LARGE SCALE GENOMIC DNA]</scope>
    <source>
        <strain evidence="9">M6</strain>
    </source>
</reference>
<feature type="domain" description="UmuC" evidence="6">
    <location>
        <begin position="29"/>
        <end position="151"/>
    </location>
</feature>
<dbReference type="EMBL" id="AP018829">
    <property type="protein sequence ID" value="BBF82648.1"/>
    <property type="molecule type" value="Genomic_DNA"/>
</dbReference>
<dbReference type="AlphaFoldDB" id="A0A3G9GD84"/>
<evidence type="ECO:0000256" key="3">
    <source>
        <dbReference type="ARBA" id="ARBA00022763"/>
    </source>
</evidence>
<feature type="domain" description="DNA polymerase Y-family little finger" evidence="7">
    <location>
        <begin position="244"/>
        <end position="330"/>
    </location>
</feature>
<evidence type="ECO:0000313" key="8">
    <source>
        <dbReference type="EMBL" id="BBF82648.1"/>
    </source>
</evidence>
<dbReference type="Proteomes" id="UP000278756">
    <property type="component" value="Plasmid pASEM-1"/>
</dbReference>
<keyword evidence="8" id="KW-0614">Plasmid</keyword>
<comment type="subunit">
    <text evidence="1">Monomer.</text>
</comment>
<sequence length="506" mass="55860">MARYLSLYLPFWGTDRLRRAVGLDALPLERPLVLQSKVGSRRLVTAVDAHAHQRGVRPGMAVAKAQVLIEGLEVRDAELERDADALETLAVWALRLYSPVVAADPPDGLILDITGAAHLYGGEAALVSDMLRRLEALHITAYATVADSWGAAHALVRFAGESSLIIPACKSAEAILPLPVAALRLSAETVEELRLIGIDTIGELAAKPRAPLALRYGPDLWRRVDMAFGRLAEPIEPVHVPELISVERAFFEPIGAPDTLEKYTRRLTEALCLKLEEAGLGARRLDLHFVRVDSRIETISVGTAKPVRDVKRLSKLLIDKIETVEPGFGIDKMTLSAPLVEPLSFTQVATSFAAPSRPDVEDLWDTLSNRYGEGRLYRAVEVASDIPERSVRRLAPSASVIGSPRNARYRRPARLYRPEPVQALAALPDHPPRAFTWRGQRYSVVCADGPERVKGEWWVSEAETGKVRDYYILEAATGERFWVFRAGDGEHSGTGSLNWYLHGKFD</sequence>
<evidence type="ECO:0000256" key="4">
    <source>
        <dbReference type="ARBA" id="ARBA00025589"/>
    </source>
</evidence>
<dbReference type="Pfam" id="PF00817">
    <property type="entry name" value="IMS"/>
    <property type="match status" value="1"/>
</dbReference>
<gene>
    <name evidence="8" type="ORF">EM6_3289</name>
</gene>
<comment type="catalytic activity">
    <reaction evidence="5">
        <text>DNA(n) + a 2'-deoxyribonucleoside 5'-triphosphate = DNA(n+1) + diphosphate</text>
        <dbReference type="Rhea" id="RHEA:22508"/>
        <dbReference type="Rhea" id="RHEA-COMP:17339"/>
        <dbReference type="Rhea" id="RHEA-COMP:17340"/>
        <dbReference type="ChEBI" id="CHEBI:33019"/>
        <dbReference type="ChEBI" id="CHEBI:61560"/>
        <dbReference type="ChEBI" id="CHEBI:173112"/>
        <dbReference type="EC" id="2.7.7.7"/>
    </reaction>
</comment>
<reference evidence="9" key="1">
    <citation type="journal article" date="2017" name="Biotechnol. Biofuels">
        <title>Evaluation of environmental bacterial communities as a factor affecting the growth of duckweed Lemna minor.</title>
        <authorList>
            <person name="Ishizawa H."/>
            <person name="Kuroda M."/>
            <person name="Morikawa M."/>
            <person name="Ike M."/>
        </authorList>
    </citation>
    <scope>NUCLEOTIDE SEQUENCE [LARGE SCALE GENOMIC DNA]</scope>
    <source>
        <strain evidence="9">M6</strain>
    </source>
</reference>
<evidence type="ECO:0000259" key="6">
    <source>
        <dbReference type="Pfam" id="PF00817"/>
    </source>
</evidence>
<dbReference type="PANTHER" id="PTHR35369:SF2">
    <property type="entry name" value="BLR3025 PROTEIN"/>
    <property type="match status" value="1"/>
</dbReference>